<dbReference type="PRINTS" id="PR00405">
    <property type="entry name" value="REVINTRACTNG"/>
</dbReference>
<dbReference type="VEuPathDB" id="FungiDB:YALI1_F19126g"/>
<dbReference type="KEGG" id="yli:2908029"/>
<dbReference type="Gene3D" id="1.10.220.150">
    <property type="entry name" value="Arf GTPase activating protein"/>
    <property type="match status" value="1"/>
</dbReference>
<dbReference type="InterPro" id="IPR001164">
    <property type="entry name" value="ArfGAP_dom"/>
</dbReference>
<organism evidence="2 3">
    <name type="scientific">Yarrowia lipolytica</name>
    <name type="common">Candida lipolytica</name>
    <dbReference type="NCBI Taxonomy" id="4952"/>
    <lineage>
        <taxon>Eukaryota</taxon>
        <taxon>Fungi</taxon>
        <taxon>Dikarya</taxon>
        <taxon>Ascomycota</taxon>
        <taxon>Saccharomycotina</taxon>
        <taxon>Dipodascomycetes</taxon>
        <taxon>Dipodascales</taxon>
        <taxon>Dipodascales incertae sedis</taxon>
        <taxon>Yarrowia</taxon>
    </lineage>
</organism>
<dbReference type="PANTHER" id="PTHR45705:SF1">
    <property type="entry name" value="FI20236P1"/>
    <property type="match status" value="1"/>
</dbReference>
<dbReference type="InterPro" id="IPR038508">
    <property type="entry name" value="ArfGAP_dom_sf"/>
</dbReference>
<feature type="region of interest" description="Disordered" evidence="1">
    <location>
        <begin position="300"/>
        <end position="375"/>
    </location>
</feature>
<protein>
    <recommendedName>
        <fullName evidence="4">Arf-GAP domain-containing protein</fullName>
    </recommendedName>
</protein>
<dbReference type="SMART" id="SM00105">
    <property type="entry name" value="ArfGap"/>
    <property type="match status" value="1"/>
</dbReference>
<accession>A0A1D8NNI7</accession>
<evidence type="ECO:0000256" key="1">
    <source>
        <dbReference type="SAM" id="MobiDB-lite"/>
    </source>
</evidence>
<dbReference type="InterPro" id="IPR037278">
    <property type="entry name" value="ARFGAP/RecO"/>
</dbReference>
<dbReference type="GeneID" id="2908029"/>
<feature type="region of interest" description="Disordered" evidence="1">
    <location>
        <begin position="196"/>
        <end position="262"/>
    </location>
</feature>
<evidence type="ECO:0008006" key="4">
    <source>
        <dbReference type="Google" id="ProtNLM"/>
    </source>
</evidence>
<name>A0A1D8NNI7_YARLL</name>
<dbReference type="CDD" id="cd08839">
    <property type="entry name" value="ArfGap_SMAP"/>
    <property type="match status" value="1"/>
</dbReference>
<dbReference type="VEuPathDB" id="FungiDB:YALI0_F14267g"/>
<dbReference type="GO" id="GO:0005737">
    <property type="term" value="C:cytoplasm"/>
    <property type="evidence" value="ECO:0007669"/>
    <property type="project" value="TreeGrafter"/>
</dbReference>
<dbReference type="GO" id="GO:0046872">
    <property type="term" value="F:metal ion binding"/>
    <property type="evidence" value="ECO:0007669"/>
    <property type="project" value="InterPro"/>
</dbReference>
<feature type="region of interest" description="Disordered" evidence="1">
    <location>
        <begin position="1"/>
        <end position="22"/>
    </location>
</feature>
<dbReference type="PANTHER" id="PTHR45705">
    <property type="entry name" value="FI20236P1"/>
    <property type="match status" value="1"/>
</dbReference>
<feature type="region of interest" description="Disordered" evidence="1">
    <location>
        <begin position="144"/>
        <end position="183"/>
    </location>
</feature>
<dbReference type="eggNOG" id="KOG0703">
    <property type="taxonomic scope" value="Eukaryota"/>
</dbReference>
<dbReference type="GO" id="GO:0043565">
    <property type="term" value="F:sequence-specific DNA binding"/>
    <property type="evidence" value="ECO:0007669"/>
    <property type="project" value="InterPro"/>
</dbReference>
<reference evidence="2 3" key="1">
    <citation type="journal article" date="2016" name="PLoS ONE">
        <title>Sequence Assembly of Yarrowia lipolytica Strain W29/CLIB89 Shows Transposable Element Diversity.</title>
        <authorList>
            <person name="Magnan C."/>
            <person name="Yu J."/>
            <person name="Chang I."/>
            <person name="Jahn E."/>
            <person name="Kanomata Y."/>
            <person name="Wu J."/>
            <person name="Zeller M."/>
            <person name="Oakes M."/>
            <person name="Baldi P."/>
            <person name="Sandmeyer S."/>
        </authorList>
    </citation>
    <scope>NUCLEOTIDE SEQUENCE [LARGE SCALE GENOMIC DNA]</scope>
    <source>
        <strain evidence="3">CLIB89(W29)</strain>
    </source>
</reference>
<dbReference type="EMBL" id="CP017558">
    <property type="protein sequence ID" value="AOW07168.1"/>
    <property type="molecule type" value="Genomic_DNA"/>
</dbReference>
<feature type="compositionally biased region" description="Low complexity" evidence="1">
    <location>
        <begin position="219"/>
        <end position="258"/>
    </location>
</feature>
<evidence type="ECO:0000313" key="2">
    <source>
        <dbReference type="EMBL" id="AOW07168.1"/>
    </source>
</evidence>
<dbReference type="Proteomes" id="UP000182444">
    <property type="component" value="Chromosome 1F"/>
</dbReference>
<dbReference type="GO" id="GO:0006355">
    <property type="term" value="P:regulation of DNA-templated transcription"/>
    <property type="evidence" value="ECO:0007669"/>
    <property type="project" value="InterPro"/>
</dbReference>
<dbReference type="RefSeq" id="XP_505405.1">
    <property type="nucleotide sequence ID" value="XM_505405.3"/>
</dbReference>
<sequence>MSYYSRRNRDAQAAPPAAASKKVPIEKSQQLLKSLLRESDNKVCADCKTATHPRWASWNLGCFICIRCSGIHRGMGTHISRVKSVDLDAWTEEQLASMMKWGNTRCNMFWEAKLPKGHVPDDNKIENFIRTKYDMKKWAASTTVPDPDTLGGASHAAAPVQAPPKDTKIAGPPQVTKKAPATQQSSLIGLDFDEPQQHQHKPAQLQQPQQTQKNDDFLSFAQSPPQTQQQSPQQHQQSPPQQQFQAQQPFPSASAPDSSRPDLKKSILSLYANSRQAPVVQQQQQQQQFQQQQFQAQQQFQQQQPQFQQQQGGDFGGFGNMQQQTNSGFGNMQQANSGFGGFGGAPQQQNNAHNDWADAAAPKKQEDDVFANVWK</sequence>
<evidence type="ECO:0000313" key="3">
    <source>
        <dbReference type="Proteomes" id="UP000182444"/>
    </source>
</evidence>
<dbReference type="FunFam" id="1.10.220.150:FF:000010">
    <property type="entry name" value="Stromal membrane-associated protein"/>
    <property type="match status" value="1"/>
</dbReference>
<feature type="compositionally biased region" description="Low complexity" evidence="1">
    <location>
        <begin position="202"/>
        <end position="212"/>
    </location>
</feature>
<dbReference type="InterPro" id="IPR051718">
    <property type="entry name" value="ARF_GTPase-activating"/>
</dbReference>
<proteinExistence type="predicted"/>
<dbReference type="PROSITE" id="PS50115">
    <property type="entry name" value="ARFGAP"/>
    <property type="match status" value="1"/>
</dbReference>
<dbReference type="PROSITE" id="PS50114">
    <property type="entry name" value="GATA_ZN_FINGER_2"/>
    <property type="match status" value="1"/>
</dbReference>
<dbReference type="InterPro" id="IPR000679">
    <property type="entry name" value="Znf_GATA"/>
</dbReference>
<feature type="compositionally biased region" description="Low complexity" evidence="1">
    <location>
        <begin position="300"/>
        <end position="312"/>
    </location>
</feature>
<dbReference type="GO" id="GO:0005096">
    <property type="term" value="F:GTPase activator activity"/>
    <property type="evidence" value="ECO:0007669"/>
    <property type="project" value="InterPro"/>
</dbReference>
<gene>
    <name evidence="2" type="ORF">YALI1_F19126g</name>
</gene>
<dbReference type="Pfam" id="PF01412">
    <property type="entry name" value="ArfGap"/>
    <property type="match status" value="1"/>
</dbReference>
<dbReference type="AlphaFoldDB" id="A0A1D8NNI7"/>
<dbReference type="SUPFAM" id="SSF57863">
    <property type="entry name" value="ArfGap/RecO-like zinc finger"/>
    <property type="match status" value="1"/>
</dbReference>
<dbReference type="OrthoDB" id="10266696at2759"/>
<dbReference type="InterPro" id="IPR044732">
    <property type="entry name" value="ArfGAP_SMAP1-like"/>
</dbReference>
<feature type="compositionally biased region" description="Low complexity" evidence="1">
    <location>
        <begin position="345"/>
        <end position="360"/>
    </location>
</feature>